<organism evidence="2 3">
    <name type="scientific">Taphrina deformans (strain PYCC 5710 / ATCC 11124 / CBS 356.35 / IMI 108563 / JCM 9778 / NBRC 8474)</name>
    <name type="common">Peach leaf curl fungus</name>
    <name type="synonym">Lalaria deformans</name>
    <dbReference type="NCBI Taxonomy" id="1097556"/>
    <lineage>
        <taxon>Eukaryota</taxon>
        <taxon>Fungi</taxon>
        <taxon>Dikarya</taxon>
        <taxon>Ascomycota</taxon>
        <taxon>Taphrinomycotina</taxon>
        <taxon>Taphrinomycetes</taxon>
        <taxon>Taphrinales</taxon>
        <taxon>Taphrinaceae</taxon>
        <taxon>Taphrina</taxon>
    </lineage>
</organism>
<dbReference type="Pfam" id="PF00856">
    <property type="entry name" value="SET"/>
    <property type="match status" value="1"/>
</dbReference>
<sequence length="799" mass="90363">MEESNHTATVQESLGFQFDDDEVLIERARYTRALSTQLKKLHDEAKKQGQVVALDITENLLELQLEPVKSRQRLPRSVIHKIYPPSRFTFDELERIPIKALTPHTPLEGKSFLVYTTTEAVRVGQRPHLPAHLKTRSSCTYISVTVADKSQSDRRTSAVLELYNCFIRQPLDEILPKGSTLRIKEPFYTLTSAANSERLVIRVDHPTDVEVIHPFAKEQPASHWKRLGDAAFGLKRFHEADAWLTKGIQVHSQLNGKHLNTDSTSGKHTWEPIALLSNRAAARLEQGRFDGCISDCQAILKLDPYNFKAIYRRAKAYLSLSRNITFTAVELTDLIDHIEKHPEDCTEAVQSLLDDLNKAILQYGQYNFAAMYKTIADTDFIHATSFEHNDLVVVDLESRGQGVVSTNHIKAGTLLVVSPAEALIYHNDPQALESIRIDTVKSRCDVGESNELVALLTGVLDQNPSKRELLYKLYAGSEYKRGLAANDHTIDAFRMYGVQLYNSFDLDGCEIQLSCLPSTKSNRQQRSGTGVWYYPSYFNHSCLNNCSRTFIGNLLIIKASRDIGAGEELTLGYVNKLHDFYDRKDCFYDFGFDCDCHLCKINADELRDFPEECENREVAIEHYKSYAAKAMSKGFLTTGEMHESADSVAKMIADLRESYSRTGRNTMRYGLLRPLNALCTLHLRFKDWTAALSDAKAMLDLSPPDHGIDDLVLGARTLVVALQFKISFMDAPSASQTLEINHSLSTLVEAWNIKGLVSGFGGYWDEFGEWWHDFLACSKVREDSTRQRILRAFLDASKF</sequence>
<dbReference type="PANTHER" id="PTHR47643:SF2">
    <property type="entry name" value="TPR DOMAIN PROTEIN (AFU_ORTHOLOGUE AFUA_5G12710)"/>
    <property type="match status" value="1"/>
</dbReference>
<dbReference type="InterPro" id="IPR001214">
    <property type="entry name" value="SET_dom"/>
</dbReference>
<dbReference type="eggNOG" id="KOG2084">
    <property type="taxonomic scope" value="Eukaryota"/>
</dbReference>
<dbReference type="PANTHER" id="PTHR47643">
    <property type="entry name" value="TPR DOMAIN PROTEIN (AFU_ORTHOLOGUE AFUA_5G12710)"/>
    <property type="match status" value="1"/>
</dbReference>
<dbReference type="InterPro" id="IPR011990">
    <property type="entry name" value="TPR-like_helical_dom_sf"/>
</dbReference>
<evidence type="ECO:0000313" key="3">
    <source>
        <dbReference type="Proteomes" id="UP000013776"/>
    </source>
</evidence>
<accession>R4XGG9</accession>
<keyword evidence="3" id="KW-1185">Reference proteome</keyword>
<name>R4XGG9_TAPDE</name>
<dbReference type="Proteomes" id="UP000013776">
    <property type="component" value="Unassembled WGS sequence"/>
</dbReference>
<dbReference type="InterPro" id="IPR046341">
    <property type="entry name" value="SET_dom_sf"/>
</dbReference>
<evidence type="ECO:0000313" key="2">
    <source>
        <dbReference type="EMBL" id="CCG83579.1"/>
    </source>
</evidence>
<protein>
    <recommendedName>
        <fullName evidence="1">SET domain-containing protein</fullName>
    </recommendedName>
</protein>
<dbReference type="OrthoDB" id="438641at2759"/>
<proteinExistence type="predicted"/>
<dbReference type="Gene3D" id="1.25.40.10">
    <property type="entry name" value="Tetratricopeptide repeat domain"/>
    <property type="match status" value="1"/>
</dbReference>
<dbReference type="PROSITE" id="PS50280">
    <property type="entry name" value="SET"/>
    <property type="match status" value="1"/>
</dbReference>
<comment type="caution">
    <text evidence="2">The sequence shown here is derived from an EMBL/GenBank/DDBJ whole genome shotgun (WGS) entry which is preliminary data.</text>
</comment>
<dbReference type="SMART" id="SM00028">
    <property type="entry name" value="TPR"/>
    <property type="match status" value="2"/>
</dbReference>
<feature type="domain" description="SET" evidence="1">
    <location>
        <begin position="389"/>
        <end position="574"/>
    </location>
</feature>
<dbReference type="InterPro" id="IPR019734">
    <property type="entry name" value="TPR_rpt"/>
</dbReference>
<reference evidence="2 3" key="1">
    <citation type="journal article" date="2013" name="MBio">
        <title>Genome sequencing of the plant pathogen Taphrina deformans, the causal agent of peach leaf curl.</title>
        <authorList>
            <person name="Cisse O.H."/>
            <person name="Almeida J.M.G.C.F."/>
            <person name="Fonseca A."/>
            <person name="Kumar A.A."/>
            <person name="Salojaervi J."/>
            <person name="Overmyer K."/>
            <person name="Hauser P.M."/>
            <person name="Pagni M."/>
        </authorList>
    </citation>
    <scope>NUCLEOTIDE SEQUENCE [LARGE SCALE GENOMIC DNA]</scope>
    <source>
        <strain evidence="3">PYCC 5710 / ATCC 11124 / CBS 356.35 / IMI 108563 / JCM 9778 / NBRC 8474</strain>
    </source>
</reference>
<evidence type="ECO:0000259" key="1">
    <source>
        <dbReference type="PROSITE" id="PS50280"/>
    </source>
</evidence>
<dbReference type="SMART" id="SM00317">
    <property type="entry name" value="SET"/>
    <property type="match status" value="1"/>
</dbReference>
<dbReference type="Gene3D" id="2.170.270.10">
    <property type="entry name" value="SET domain"/>
    <property type="match status" value="1"/>
</dbReference>
<dbReference type="VEuPathDB" id="FungiDB:TAPDE_003812"/>
<dbReference type="InterPro" id="IPR053209">
    <property type="entry name" value="Gramillin-biosynth_MTr"/>
</dbReference>
<gene>
    <name evidence="2" type="ORF">TAPDE_003812</name>
</gene>
<dbReference type="EMBL" id="CAHR02000159">
    <property type="protein sequence ID" value="CCG83579.1"/>
    <property type="molecule type" value="Genomic_DNA"/>
</dbReference>
<dbReference type="AlphaFoldDB" id="R4XGG9"/>
<dbReference type="SUPFAM" id="SSF48452">
    <property type="entry name" value="TPR-like"/>
    <property type="match status" value="1"/>
</dbReference>
<dbReference type="STRING" id="1097556.R4XGG9"/>
<dbReference type="SUPFAM" id="SSF82199">
    <property type="entry name" value="SET domain"/>
    <property type="match status" value="1"/>
</dbReference>